<dbReference type="Proteomes" id="UP000819052">
    <property type="component" value="Unassembled WGS sequence"/>
</dbReference>
<sequence length="298" mass="33303">MTNFVHNLELQKYPSTRHLEGSQLQQGDDGYAKTSKRNDPRAAYASLAGRTIVVEEKLDGANAGLSFSEGGELLLQSRGHYLAGGGRERQFSIFKRWAAAHESALVERLGDRYVMYGEWMGKKHSVFYNHLPHLFCEFDIYDRDKQVFLSTAARAALLGQAPVLPVPVLYAGVAPPRLADLKALIRFSLAKTARWREDFEATVAREGLDLAKCWTQADKSDLAEGLYIKVEEDGVVAARYKWVRSDFVQAILDSNMHHSQQPYVPNQLAPGVDIYAPRLSTTWETAWEDLGLVTEGAA</sequence>
<gene>
    <name evidence="3" type="ORF">F1609_21510</name>
</gene>
<accession>A0ABX0MCN5</accession>
<dbReference type="PANTHER" id="PTHR43883:SF1">
    <property type="entry name" value="GLUCONOKINASE"/>
    <property type="match status" value="1"/>
</dbReference>
<dbReference type="SUPFAM" id="SSF56091">
    <property type="entry name" value="DNA ligase/mRNA capping enzyme, catalytic domain"/>
    <property type="match status" value="1"/>
</dbReference>
<proteinExistence type="predicted"/>
<dbReference type="EMBL" id="VVIW01000014">
    <property type="protein sequence ID" value="NHZ42730.1"/>
    <property type="molecule type" value="Genomic_DNA"/>
</dbReference>
<feature type="region of interest" description="Disordered" evidence="1">
    <location>
        <begin position="16"/>
        <end position="36"/>
    </location>
</feature>
<dbReference type="RefSeq" id="WP_167078722.1">
    <property type="nucleotide sequence ID" value="NZ_VVIW01000014.1"/>
</dbReference>
<dbReference type="Gene3D" id="3.30.470.30">
    <property type="entry name" value="DNA ligase/mRNA capping enzyme"/>
    <property type="match status" value="1"/>
</dbReference>
<dbReference type="InterPro" id="IPR052732">
    <property type="entry name" value="Cell-binding_unc_protein"/>
</dbReference>
<dbReference type="InterPro" id="IPR021122">
    <property type="entry name" value="RNA_ligase_dom_REL/Rnl2"/>
</dbReference>
<reference evidence="3 4" key="1">
    <citation type="submission" date="2019-09" db="EMBL/GenBank/DDBJ databases">
        <title>Taxonomy of Antarctic Massilia spp.: description of Massilia rubra sp. nov., Massilia aquatica sp. nov., Massilia mucilaginosa sp. nov., Massilia frigida sp. nov. isolated from streams, lakes and regoliths.</title>
        <authorList>
            <person name="Holochova P."/>
            <person name="Sedlacek I."/>
            <person name="Kralova S."/>
            <person name="Maslanova I."/>
            <person name="Busse H.-J."/>
            <person name="Stankova E."/>
            <person name="Vrbovska V."/>
            <person name="Kovarovic V."/>
            <person name="Bartak M."/>
            <person name="Svec P."/>
            <person name="Pantucek R."/>
        </authorList>
    </citation>
    <scope>NUCLEOTIDE SEQUENCE [LARGE SCALE GENOMIC DNA]</scope>
    <source>
        <strain evidence="3 4">CCM 8693</strain>
    </source>
</reference>
<dbReference type="PANTHER" id="PTHR43883">
    <property type="entry name" value="SLR0207 PROTEIN"/>
    <property type="match status" value="1"/>
</dbReference>
<evidence type="ECO:0000259" key="2">
    <source>
        <dbReference type="Pfam" id="PF09414"/>
    </source>
</evidence>
<evidence type="ECO:0000256" key="1">
    <source>
        <dbReference type="SAM" id="MobiDB-lite"/>
    </source>
</evidence>
<name>A0ABX0MCN5_9BURK</name>
<evidence type="ECO:0000313" key="4">
    <source>
        <dbReference type="Proteomes" id="UP000819052"/>
    </source>
</evidence>
<feature type="domain" description="RNA ligase" evidence="2">
    <location>
        <begin position="51"/>
        <end position="243"/>
    </location>
</feature>
<comment type="caution">
    <text evidence="3">The sequence shown here is derived from an EMBL/GenBank/DDBJ whole genome shotgun (WGS) entry which is preliminary data.</text>
</comment>
<evidence type="ECO:0000313" key="3">
    <source>
        <dbReference type="EMBL" id="NHZ42730.1"/>
    </source>
</evidence>
<protein>
    <submittedName>
        <fullName evidence="3">DNA ligase</fullName>
    </submittedName>
</protein>
<dbReference type="Pfam" id="PF09414">
    <property type="entry name" value="RNA_ligase"/>
    <property type="match status" value="1"/>
</dbReference>
<keyword evidence="3" id="KW-0436">Ligase</keyword>
<dbReference type="GO" id="GO:0016874">
    <property type="term" value="F:ligase activity"/>
    <property type="evidence" value="ECO:0007669"/>
    <property type="project" value="UniProtKB-KW"/>
</dbReference>
<keyword evidence="4" id="KW-1185">Reference proteome</keyword>
<organism evidence="3 4">
    <name type="scientific">Massilia aquatica</name>
    <dbReference type="NCBI Taxonomy" id="2609000"/>
    <lineage>
        <taxon>Bacteria</taxon>
        <taxon>Pseudomonadati</taxon>
        <taxon>Pseudomonadota</taxon>
        <taxon>Betaproteobacteria</taxon>
        <taxon>Burkholderiales</taxon>
        <taxon>Oxalobacteraceae</taxon>
        <taxon>Telluria group</taxon>
        <taxon>Massilia</taxon>
    </lineage>
</organism>